<proteinExistence type="inferred from homology"/>
<feature type="transmembrane region" description="Helical" evidence="14">
    <location>
        <begin position="294"/>
        <end position="312"/>
    </location>
</feature>
<evidence type="ECO:0000256" key="1">
    <source>
        <dbReference type="ARBA" id="ARBA00004429"/>
    </source>
</evidence>
<protein>
    <recommendedName>
        <fullName evidence="4 12">Cell division protein FtsX</fullName>
    </recommendedName>
</protein>
<organism evidence="17 18">
    <name type="scientific">Saccharospirillum salsuginis</name>
    <dbReference type="NCBI Taxonomy" id="418750"/>
    <lineage>
        <taxon>Bacteria</taxon>
        <taxon>Pseudomonadati</taxon>
        <taxon>Pseudomonadota</taxon>
        <taxon>Gammaproteobacteria</taxon>
        <taxon>Oceanospirillales</taxon>
        <taxon>Saccharospirillaceae</taxon>
        <taxon>Saccharospirillum</taxon>
    </lineage>
</organism>
<dbReference type="InterPro" id="IPR047590">
    <property type="entry name" value="FtsX_proteobact-type"/>
</dbReference>
<dbReference type="RefSeq" id="WP_189607017.1">
    <property type="nucleotide sequence ID" value="NZ_BMXR01000001.1"/>
</dbReference>
<comment type="subunit">
    <text evidence="3">Forms a membrane-associated complex with FtsE.</text>
</comment>
<dbReference type="InterPro" id="IPR004513">
    <property type="entry name" value="FtsX"/>
</dbReference>
<feature type="transmembrane region" description="Helical" evidence="14">
    <location>
        <begin position="47"/>
        <end position="67"/>
    </location>
</feature>
<dbReference type="PANTHER" id="PTHR47755:SF1">
    <property type="entry name" value="CELL DIVISION PROTEIN FTSX"/>
    <property type="match status" value="1"/>
</dbReference>
<dbReference type="AlphaFoldDB" id="A0A918N736"/>
<keyword evidence="9 14" id="KW-1133">Transmembrane helix</keyword>
<keyword evidence="7 12" id="KW-0132">Cell division</keyword>
<reference evidence="17" key="2">
    <citation type="submission" date="2020-09" db="EMBL/GenBank/DDBJ databases">
        <authorList>
            <person name="Sun Q."/>
            <person name="Kim S."/>
        </authorList>
    </citation>
    <scope>NUCLEOTIDE SEQUENCE</scope>
    <source>
        <strain evidence="17">KCTC 22169</strain>
    </source>
</reference>
<dbReference type="Pfam" id="PF02687">
    <property type="entry name" value="FtsX"/>
    <property type="match status" value="1"/>
</dbReference>
<evidence type="ECO:0000256" key="5">
    <source>
        <dbReference type="ARBA" id="ARBA00022475"/>
    </source>
</evidence>
<name>A0A918N736_9GAMM</name>
<accession>A0A918N736</accession>
<evidence type="ECO:0000256" key="10">
    <source>
        <dbReference type="ARBA" id="ARBA00023136"/>
    </source>
</evidence>
<sequence length="322" mass="35781">MTAQSARKATNRRRVTGESNRSAWLRHHKDSALSSLMRLVRNPVSSALTWLVIAIALTLPTLFYLALSSLQQQTEQWQEGGQITLYLRSEVSQDQGERLTGELDERPEVLRAYYISADEAWTSFRETLTLSSDSLNLEGNPLPASIVVIPTQQNSSQLEALRLIIDGLPEVEDVQLDLAWIDRLNRFLELISSLVTGLAILLGIAVLLVVGNTIRLAIESRKEEIRIIKLLGATEAFVRRPFVYLGIWYGLLGGLAAWLLVSLLAWWLHAPLGAFLSTYGLSADIAWLGPRESLVLVGSAIGVSLLGARIALWRHLRDAEPR</sequence>
<reference evidence="17" key="1">
    <citation type="journal article" date="2014" name="Int. J. Syst. Evol. Microbiol.">
        <title>Complete genome sequence of Corynebacterium casei LMG S-19264T (=DSM 44701T), isolated from a smear-ripened cheese.</title>
        <authorList>
            <consortium name="US DOE Joint Genome Institute (JGI-PGF)"/>
            <person name="Walter F."/>
            <person name="Albersmeier A."/>
            <person name="Kalinowski J."/>
            <person name="Ruckert C."/>
        </authorList>
    </citation>
    <scope>NUCLEOTIDE SEQUENCE</scope>
    <source>
        <strain evidence="17">KCTC 22169</strain>
    </source>
</reference>
<evidence type="ECO:0000256" key="13">
    <source>
        <dbReference type="SAM" id="MobiDB-lite"/>
    </source>
</evidence>
<evidence type="ECO:0000256" key="8">
    <source>
        <dbReference type="ARBA" id="ARBA00022692"/>
    </source>
</evidence>
<evidence type="ECO:0000256" key="2">
    <source>
        <dbReference type="ARBA" id="ARBA00007379"/>
    </source>
</evidence>
<evidence type="ECO:0000256" key="9">
    <source>
        <dbReference type="ARBA" id="ARBA00022989"/>
    </source>
</evidence>
<dbReference type="NCBIfam" id="TIGR00439">
    <property type="entry name" value="FtsX_Gneg"/>
    <property type="match status" value="1"/>
</dbReference>
<dbReference type="PIRSF" id="PIRSF003097">
    <property type="entry name" value="FtsX"/>
    <property type="match status" value="1"/>
</dbReference>
<evidence type="ECO:0000256" key="4">
    <source>
        <dbReference type="ARBA" id="ARBA00021907"/>
    </source>
</evidence>
<dbReference type="Proteomes" id="UP000626148">
    <property type="component" value="Unassembled WGS sequence"/>
</dbReference>
<keyword evidence="6 12" id="KW-0997">Cell inner membrane</keyword>
<comment type="function">
    <text evidence="12">Part of the ABC transporter FtsEX involved in cellular division.</text>
</comment>
<dbReference type="Pfam" id="PF18075">
    <property type="entry name" value="FtsX_ECD"/>
    <property type="match status" value="1"/>
</dbReference>
<evidence type="ECO:0000313" key="18">
    <source>
        <dbReference type="Proteomes" id="UP000626148"/>
    </source>
</evidence>
<feature type="domain" description="FtsX extracellular" evidence="16">
    <location>
        <begin position="82"/>
        <end position="174"/>
    </location>
</feature>
<keyword evidence="18" id="KW-1185">Reference proteome</keyword>
<evidence type="ECO:0000313" key="17">
    <source>
        <dbReference type="EMBL" id="GGX42127.1"/>
    </source>
</evidence>
<comment type="subcellular location">
    <subcellularLocation>
        <location evidence="1">Cell inner membrane</location>
        <topology evidence="1">Multi-pass membrane protein</topology>
    </subcellularLocation>
</comment>
<evidence type="ECO:0000256" key="11">
    <source>
        <dbReference type="ARBA" id="ARBA00023306"/>
    </source>
</evidence>
<feature type="region of interest" description="Disordered" evidence="13">
    <location>
        <begin position="1"/>
        <end position="21"/>
    </location>
</feature>
<dbReference type="Gene3D" id="3.30.70.3040">
    <property type="match status" value="1"/>
</dbReference>
<dbReference type="InterPro" id="IPR040690">
    <property type="entry name" value="FtsX_ECD"/>
</dbReference>
<keyword evidence="11 12" id="KW-0131">Cell cycle</keyword>
<dbReference type="EMBL" id="BMXR01000001">
    <property type="protein sequence ID" value="GGX42127.1"/>
    <property type="molecule type" value="Genomic_DNA"/>
</dbReference>
<feature type="transmembrane region" description="Helical" evidence="14">
    <location>
        <begin position="190"/>
        <end position="211"/>
    </location>
</feature>
<keyword evidence="10 12" id="KW-0472">Membrane</keyword>
<dbReference type="PANTHER" id="PTHR47755">
    <property type="entry name" value="CELL DIVISION PROTEIN FTSX"/>
    <property type="match status" value="1"/>
</dbReference>
<dbReference type="InterPro" id="IPR003838">
    <property type="entry name" value="ABC3_permease_C"/>
</dbReference>
<feature type="domain" description="ABC3 transporter permease C-terminal" evidence="15">
    <location>
        <begin position="199"/>
        <end position="315"/>
    </location>
</feature>
<evidence type="ECO:0000256" key="14">
    <source>
        <dbReference type="SAM" id="Phobius"/>
    </source>
</evidence>
<comment type="caution">
    <text evidence="17">The sequence shown here is derived from an EMBL/GenBank/DDBJ whole genome shotgun (WGS) entry which is preliminary data.</text>
</comment>
<evidence type="ECO:0000259" key="15">
    <source>
        <dbReference type="Pfam" id="PF02687"/>
    </source>
</evidence>
<evidence type="ECO:0000259" key="16">
    <source>
        <dbReference type="Pfam" id="PF18075"/>
    </source>
</evidence>
<evidence type="ECO:0000256" key="6">
    <source>
        <dbReference type="ARBA" id="ARBA00022519"/>
    </source>
</evidence>
<evidence type="ECO:0000256" key="3">
    <source>
        <dbReference type="ARBA" id="ARBA00011160"/>
    </source>
</evidence>
<evidence type="ECO:0000256" key="12">
    <source>
        <dbReference type="PIRNR" id="PIRNR003097"/>
    </source>
</evidence>
<dbReference type="GO" id="GO:0032153">
    <property type="term" value="C:cell division site"/>
    <property type="evidence" value="ECO:0007669"/>
    <property type="project" value="TreeGrafter"/>
</dbReference>
<dbReference type="GO" id="GO:0051301">
    <property type="term" value="P:cell division"/>
    <property type="evidence" value="ECO:0007669"/>
    <property type="project" value="UniProtKB-KW"/>
</dbReference>
<feature type="transmembrane region" description="Helical" evidence="14">
    <location>
        <begin position="242"/>
        <end position="268"/>
    </location>
</feature>
<keyword evidence="8 14" id="KW-0812">Transmembrane</keyword>
<dbReference type="GO" id="GO:0005886">
    <property type="term" value="C:plasma membrane"/>
    <property type="evidence" value="ECO:0007669"/>
    <property type="project" value="UniProtKB-SubCell"/>
</dbReference>
<gene>
    <name evidence="17" type="primary">ftsX</name>
    <name evidence="17" type="ORF">GCM10007392_06340</name>
</gene>
<comment type="similarity">
    <text evidence="2 12">Belongs to the ABC-4 integral membrane protein family. FtsX subfamily.</text>
</comment>
<evidence type="ECO:0000256" key="7">
    <source>
        <dbReference type="ARBA" id="ARBA00022618"/>
    </source>
</evidence>
<keyword evidence="5 12" id="KW-1003">Cell membrane</keyword>